<accession>A0ACB8GTS7</accession>
<comment type="caution">
    <text evidence="1">The sequence shown here is derived from an EMBL/GenBank/DDBJ whole genome shotgun (WGS) entry which is preliminary data.</text>
</comment>
<gene>
    <name evidence="1" type="ORF">JR316_0007712</name>
</gene>
<reference evidence="1" key="1">
    <citation type="submission" date="2021-10" db="EMBL/GenBank/DDBJ databases">
        <title>Psilocybe cubensis genome.</title>
        <authorList>
            <person name="Mckernan K.J."/>
            <person name="Crawford S."/>
            <person name="Trippe A."/>
            <person name="Kane L.T."/>
            <person name="Mclaughlin S."/>
        </authorList>
    </citation>
    <scope>NUCLEOTIDE SEQUENCE</scope>
    <source>
        <strain evidence="1">MGC-MH-2018</strain>
    </source>
</reference>
<dbReference type="EMBL" id="JAFIQS020000007">
    <property type="protein sequence ID" value="KAH9479133.1"/>
    <property type="molecule type" value="Genomic_DNA"/>
</dbReference>
<evidence type="ECO:0000313" key="2">
    <source>
        <dbReference type="Proteomes" id="UP000664032"/>
    </source>
</evidence>
<proteinExistence type="predicted"/>
<keyword evidence="2" id="KW-1185">Reference proteome</keyword>
<evidence type="ECO:0000313" key="1">
    <source>
        <dbReference type="EMBL" id="KAH9479133.1"/>
    </source>
</evidence>
<dbReference type="Proteomes" id="UP000664032">
    <property type="component" value="Unassembled WGS sequence"/>
</dbReference>
<name>A0ACB8GTS7_PSICU</name>
<organism evidence="1 2">
    <name type="scientific">Psilocybe cubensis</name>
    <name type="common">Psychedelic mushroom</name>
    <name type="synonym">Stropharia cubensis</name>
    <dbReference type="NCBI Taxonomy" id="181762"/>
    <lineage>
        <taxon>Eukaryota</taxon>
        <taxon>Fungi</taxon>
        <taxon>Dikarya</taxon>
        <taxon>Basidiomycota</taxon>
        <taxon>Agaricomycotina</taxon>
        <taxon>Agaricomycetes</taxon>
        <taxon>Agaricomycetidae</taxon>
        <taxon>Agaricales</taxon>
        <taxon>Agaricineae</taxon>
        <taxon>Strophariaceae</taxon>
        <taxon>Psilocybe</taxon>
    </lineage>
</organism>
<protein>
    <submittedName>
        <fullName evidence="1">Fatty-acyl coenzyme A oxidase</fullName>
    </submittedName>
</protein>
<sequence length="579" mass="62801">MQMMRPSVPDDVFYVNPVQGEIVSRSRLLELKWPPLERLEKLFIRGVDTSQVPRKKMRSMGHGNREGEGDPLTGQFILLLSISGALAALGPSTNLVIGNKVISPDGFSRSAVLAGASSNKLQFPGPAITAQKGDPFNINVVDQLTDTTMLTGTSIHWHGFFQQGSSWADGPVGVNQCPISSGHSFLYQFRAPDQAGTYWYHSHYAAQYCDGLRGPMVVYDPHDPHKSRYDIDDESTIITLSDWYHTPSPSAGLIPKADSVLINGLGRFAGGPASPLAVITVVPKKRYRFRLVSMSCDPNFTFSIDGHTMTVIEVDGVNVQPLVVDSLQIFAGQRYSFVLNANQPRGSYWIRANPNLAAAIGFDGGINSAILRYVGTPAVDPNTTLSTNNPLLETNLHPLSNGGVPGVAQRGAADVNINLNIQFNGTAFNVNNATFKPPSLPVLLQILSKKYTPQELLPEGDVYVLPPNKVIEVSLPGGAAGSPHNFHVIRSAGSTVDNYVNPVIRDVVSLGSAGDNVTIRFVTDNAGPWIFHCHIDWHLQLGLAIVFAENIPGIASSRHPPSFDQLCPIFDEQPPQVFN</sequence>